<protein>
    <submittedName>
        <fullName evidence="1">Uncharacterized protein</fullName>
    </submittedName>
</protein>
<sequence length="219" mass="25690">MSQEKEAQIKFYKTREDKEIKKVVALENKVKALDDIVYKTGQSVQTMNMLNRNYKTSFVKPEFLKKAQRVNPRLYDTDRVMLYNSQGKKQEVEDHRRNFKFSDNKTSVTACNDNLKAKTSNVNFVCITCGECVLDDKHDMCVLHYINGVNFRTKMPMVVPISTREHKRTVNQSVTIPLKRTVAFESTNQKPRHTTRKLYEHVSKTCSWWYPKFTPSGYE</sequence>
<reference evidence="1" key="1">
    <citation type="journal article" date="2019" name="Sci. Rep.">
        <title>Draft genome of Tanacetum cinerariifolium, the natural source of mosquito coil.</title>
        <authorList>
            <person name="Yamashiro T."/>
            <person name="Shiraishi A."/>
            <person name="Satake H."/>
            <person name="Nakayama K."/>
        </authorList>
    </citation>
    <scope>NUCLEOTIDE SEQUENCE</scope>
</reference>
<gene>
    <name evidence="1" type="ORF">Tci_462438</name>
</gene>
<comment type="caution">
    <text evidence="1">The sequence shown here is derived from an EMBL/GenBank/DDBJ whole genome shotgun (WGS) entry which is preliminary data.</text>
</comment>
<organism evidence="1">
    <name type="scientific">Tanacetum cinerariifolium</name>
    <name type="common">Dalmatian daisy</name>
    <name type="synonym">Chrysanthemum cinerariifolium</name>
    <dbReference type="NCBI Taxonomy" id="118510"/>
    <lineage>
        <taxon>Eukaryota</taxon>
        <taxon>Viridiplantae</taxon>
        <taxon>Streptophyta</taxon>
        <taxon>Embryophyta</taxon>
        <taxon>Tracheophyta</taxon>
        <taxon>Spermatophyta</taxon>
        <taxon>Magnoliopsida</taxon>
        <taxon>eudicotyledons</taxon>
        <taxon>Gunneridae</taxon>
        <taxon>Pentapetalae</taxon>
        <taxon>asterids</taxon>
        <taxon>campanulids</taxon>
        <taxon>Asterales</taxon>
        <taxon>Asteraceae</taxon>
        <taxon>Asteroideae</taxon>
        <taxon>Anthemideae</taxon>
        <taxon>Anthemidinae</taxon>
        <taxon>Tanacetum</taxon>
    </lineage>
</organism>
<accession>A0A699HW36</accession>
<proteinExistence type="predicted"/>
<dbReference type="AlphaFoldDB" id="A0A699HW36"/>
<evidence type="ECO:0000313" key="1">
    <source>
        <dbReference type="EMBL" id="GEY90464.1"/>
    </source>
</evidence>
<dbReference type="EMBL" id="BKCJ010221001">
    <property type="protein sequence ID" value="GEY90464.1"/>
    <property type="molecule type" value="Genomic_DNA"/>
</dbReference>
<name>A0A699HW36_TANCI</name>